<dbReference type="GO" id="GO:0005737">
    <property type="term" value="C:cytoplasm"/>
    <property type="evidence" value="ECO:0007669"/>
    <property type="project" value="TreeGrafter"/>
</dbReference>
<dbReference type="SUPFAM" id="SSF51905">
    <property type="entry name" value="FAD/NAD(P)-binding domain"/>
    <property type="match status" value="1"/>
</dbReference>
<reference evidence="3 4" key="1">
    <citation type="submission" date="2017-09" db="EMBL/GenBank/DDBJ databases">
        <authorList>
            <person name="Ehlers B."/>
            <person name="Leendertz F.H."/>
        </authorList>
    </citation>
    <scope>NUCLEOTIDE SEQUENCE [LARGE SCALE GENOMIC DNA]</scope>
    <source>
        <strain evidence="3 4">DSM 18289</strain>
    </source>
</reference>
<dbReference type="InterPro" id="IPR006076">
    <property type="entry name" value="FAD-dep_OxRdtase"/>
</dbReference>
<dbReference type="InterPro" id="IPR036188">
    <property type="entry name" value="FAD/NAD-bd_sf"/>
</dbReference>
<evidence type="ECO:0000313" key="3">
    <source>
        <dbReference type="EMBL" id="SNZ19742.1"/>
    </source>
</evidence>
<dbReference type="AlphaFoldDB" id="A0A285PDF8"/>
<organism evidence="3 4">
    <name type="scientific">Cohaesibacter gelatinilyticus</name>
    <dbReference type="NCBI Taxonomy" id="372072"/>
    <lineage>
        <taxon>Bacteria</taxon>
        <taxon>Pseudomonadati</taxon>
        <taxon>Pseudomonadota</taxon>
        <taxon>Alphaproteobacteria</taxon>
        <taxon>Hyphomicrobiales</taxon>
        <taxon>Cohaesibacteraceae</taxon>
    </lineage>
</organism>
<name>A0A285PDF8_9HYPH</name>
<dbReference type="PANTHER" id="PTHR13847">
    <property type="entry name" value="SARCOSINE DEHYDROGENASE-RELATED"/>
    <property type="match status" value="1"/>
</dbReference>
<dbReference type="Proteomes" id="UP000219439">
    <property type="component" value="Unassembled WGS sequence"/>
</dbReference>
<keyword evidence="1" id="KW-0560">Oxidoreductase</keyword>
<dbReference type="PANTHER" id="PTHR13847:SF287">
    <property type="entry name" value="FAD-DEPENDENT OXIDOREDUCTASE DOMAIN-CONTAINING PROTEIN 1"/>
    <property type="match status" value="1"/>
</dbReference>
<dbReference type="GO" id="GO:0016491">
    <property type="term" value="F:oxidoreductase activity"/>
    <property type="evidence" value="ECO:0007669"/>
    <property type="project" value="UniProtKB-KW"/>
</dbReference>
<protein>
    <submittedName>
        <fullName evidence="3">Glycine/D-amino acid oxidase</fullName>
    </submittedName>
</protein>
<sequence>MKKADLVIIGGAIVGASVAYFLKKDLGFTGSVVVVERDPTYAKSSTTLSAASIRQQFSTPQNIALSQFGLKFIHELKDRFGPDADIGFHEGGYLLLASEAGLPVLKQNHEVQMAAGADIDLMSPEQLKATFPWMNVDDLAGGSYGRSGEGWFDAHMLLDLVRKGAIAAGAEFIKDEVVGFTREGNKVTGVKLASGSTIACSAAVNCAGPNAGTVASYLDIPLPIEPRKRTVFVIDCKTPHPNMPLMVDTSGVYIRPEGDFYISGVSPGAERDIAVNCEDVDPHYDLFEEVIWPSLYERMPGFDAIKMANAWAGHYEYCTLDQNPVIGAHPEIENFYIAAGFSGHGLQHAPGTGLAIGELFLHGAYKTLDPSIFGYERIISGTPVRELNVI</sequence>
<gene>
    <name evidence="3" type="ORF">SAMN06265368_2834</name>
</gene>
<dbReference type="Pfam" id="PF01266">
    <property type="entry name" value="DAO"/>
    <property type="match status" value="1"/>
</dbReference>
<evidence type="ECO:0000256" key="1">
    <source>
        <dbReference type="ARBA" id="ARBA00023002"/>
    </source>
</evidence>
<dbReference type="Gene3D" id="3.50.50.60">
    <property type="entry name" value="FAD/NAD(P)-binding domain"/>
    <property type="match status" value="1"/>
</dbReference>
<accession>A0A285PDF8</accession>
<dbReference type="OrthoDB" id="9806452at2"/>
<keyword evidence="4" id="KW-1185">Reference proteome</keyword>
<evidence type="ECO:0000313" key="4">
    <source>
        <dbReference type="Proteomes" id="UP000219439"/>
    </source>
</evidence>
<dbReference type="RefSeq" id="WP_097154136.1">
    <property type="nucleotide sequence ID" value="NZ_OBEL01000003.1"/>
</dbReference>
<dbReference type="GO" id="GO:0032981">
    <property type="term" value="P:mitochondrial respiratory chain complex I assembly"/>
    <property type="evidence" value="ECO:0007669"/>
    <property type="project" value="TreeGrafter"/>
</dbReference>
<feature type="domain" description="FAD dependent oxidoreductase" evidence="2">
    <location>
        <begin position="5"/>
        <end position="358"/>
    </location>
</feature>
<evidence type="ECO:0000259" key="2">
    <source>
        <dbReference type="Pfam" id="PF01266"/>
    </source>
</evidence>
<dbReference type="EMBL" id="OBEL01000003">
    <property type="protein sequence ID" value="SNZ19742.1"/>
    <property type="molecule type" value="Genomic_DNA"/>
</dbReference>
<proteinExistence type="predicted"/>
<dbReference type="Gene3D" id="3.30.9.10">
    <property type="entry name" value="D-Amino Acid Oxidase, subunit A, domain 2"/>
    <property type="match status" value="1"/>
</dbReference>